<evidence type="ECO:0000259" key="5">
    <source>
        <dbReference type="PROSITE" id="PS50207"/>
    </source>
</evidence>
<dbReference type="Ensembl" id="ENSMMNT00015022927.1">
    <property type="protein sequence ID" value="ENSMMNP00015020854.1"/>
    <property type="gene ID" value="ENSMMNG00015015330.1"/>
</dbReference>
<dbReference type="Gene3D" id="3.30.70.1470">
    <property type="entry name" value="Caspase-like"/>
    <property type="match status" value="1"/>
</dbReference>
<gene>
    <name evidence="8" type="primary">CASP12</name>
</gene>
<accession>A0A8C6BZE4</accession>
<reference evidence="8" key="1">
    <citation type="submission" date="2025-08" db="UniProtKB">
        <authorList>
            <consortium name="Ensembl"/>
        </authorList>
    </citation>
    <scope>IDENTIFICATION</scope>
</reference>
<dbReference type="SMART" id="SM00115">
    <property type="entry name" value="CASc"/>
    <property type="match status" value="1"/>
</dbReference>
<feature type="domain" description="Caspase family p10" evidence="5">
    <location>
        <begin position="231"/>
        <end position="316"/>
    </location>
</feature>
<dbReference type="InterPro" id="IPR029030">
    <property type="entry name" value="Caspase-like_dom_sf"/>
</dbReference>
<dbReference type="InterPro" id="IPR011600">
    <property type="entry name" value="Pept_C14_caspase"/>
</dbReference>
<dbReference type="GO" id="GO:0006508">
    <property type="term" value="P:proteolysis"/>
    <property type="evidence" value="ECO:0007669"/>
    <property type="project" value="InterPro"/>
</dbReference>
<dbReference type="InterPro" id="IPR002138">
    <property type="entry name" value="Pept_C14_p10"/>
</dbReference>
<dbReference type="Gene3D" id="1.10.533.10">
    <property type="entry name" value="Death Domain, Fas"/>
    <property type="match status" value="1"/>
</dbReference>
<evidence type="ECO:0000256" key="4">
    <source>
        <dbReference type="RuleBase" id="RU003971"/>
    </source>
</evidence>
<dbReference type="GO" id="GO:0042981">
    <property type="term" value="P:regulation of apoptotic process"/>
    <property type="evidence" value="ECO:0007669"/>
    <property type="project" value="InterPro"/>
</dbReference>
<dbReference type="GeneTree" id="ENSGT00940000162555"/>
<keyword evidence="2" id="KW-0597">Phosphoprotein</keyword>
<evidence type="ECO:0000313" key="8">
    <source>
        <dbReference type="Ensembl" id="ENSMMNP00015020854.1"/>
    </source>
</evidence>
<dbReference type="InterPro" id="IPR001309">
    <property type="entry name" value="Pept_C14_p20"/>
</dbReference>
<dbReference type="GO" id="GO:0050727">
    <property type="term" value="P:regulation of inflammatory response"/>
    <property type="evidence" value="ECO:0007669"/>
    <property type="project" value="TreeGrafter"/>
</dbReference>
<dbReference type="InterPro" id="IPR015917">
    <property type="entry name" value="Pept_C14A"/>
</dbReference>
<feature type="domain" description="Caspase family p20" evidence="6">
    <location>
        <begin position="109"/>
        <end position="204"/>
    </location>
</feature>
<dbReference type="Pfam" id="PF00619">
    <property type="entry name" value="CARD"/>
    <property type="match status" value="1"/>
</dbReference>
<proteinExistence type="inferred from homology"/>
<reference evidence="8" key="2">
    <citation type="submission" date="2025-09" db="UniProtKB">
        <authorList>
            <consortium name="Ensembl"/>
        </authorList>
    </citation>
    <scope>IDENTIFICATION</scope>
</reference>
<evidence type="ECO:0000256" key="1">
    <source>
        <dbReference type="ARBA" id="ARBA00010134"/>
    </source>
</evidence>
<dbReference type="PROSITE" id="PS50207">
    <property type="entry name" value="CASPASE_P10"/>
    <property type="match status" value="1"/>
</dbReference>
<evidence type="ECO:0000313" key="9">
    <source>
        <dbReference type="Proteomes" id="UP000694561"/>
    </source>
</evidence>
<sequence length="318" mass="36729">LPKEDPVNVVKLMSRNVLDGIFDDLMENKVLNRGELQRLGEEVDHIVNRTGDLVDDLIEKMQMAGKIFKDHFFNPKKQLSLSEYLSKGLVTCSLSIILMQFLSLYFFLQGMQDLLENLGYSVVVKEDLTVLEMETALRQFAACQDHQSSDSIFLVFMSHGTLDGICGTDPDILRDDTIFQIFNSCNCQSLKDKPKVIIMQACAGVFWVTDMREASAYRYDQFLQCSIWNDAITNSHVEKDFIAFKSLTPCNVSWILDTNGSLFISQLIYYFNEYSWCYQLEEIFRKVQHTFETPNVLTQMPTIERLSMTQYFYLFPGN</sequence>
<dbReference type="FunFam" id="3.30.70.1470:FF:000003">
    <property type="entry name" value="Caspase-1"/>
    <property type="match status" value="1"/>
</dbReference>
<dbReference type="InterPro" id="IPR001315">
    <property type="entry name" value="CARD"/>
</dbReference>
<evidence type="ECO:0000256" key="3">
    <source>
        <dbReference type="PIRSR" id="PIRSR038001-1"/>
    </source>
</evidence>
<dbReference type="InterPro" id="IPR002398">
    <property type="entry name" value="Pept_C14"/>
</dbReference>
<evidence type="ECO:0000256" key="2">
    <source>
        <dbReference type="ARBA" id="ARBA00022553"/>
    </source>
</evidence>
<dbReference type="SUPFAM" id="SSF52129">
    <property type="entry name" value="Caspase-like"/>
    <property type="match status" value="1"/>
</dbReference>
<dbReference type="PANTHER" id="PTHR47901">
    <property type="entry name" value="CASPASE RECRUITMENT DOMAIN-CONTAINING PROTEIN 18"/>
    <property type="match status" value="1"/>
</dbReference>
<dbReference type="InterPro" id="IPR011029">
    <property type="entry name" value="DEATH-like_dom_sf"/>
</dbReference>
<comment type="similarity">
    <text evidence="1 4">Belongs to the peptidase C14A family.</text>
</comment>
<dbReference type="PROSITE" id="PS01121">
    <property type="entry name" value="CASPASE_HIS"/>
    <property type="match status" value="1"/>
</dbReference>
<organism evidence="8 9">
    <name type="scientific">Monodon monoceros</name>
    <name type="common">Narwhal</name>
    <name type="synonym">Ceratodon monodon</name>
    <dbReference type="NCBI Taxonomy" id="40151"/>
    <lineage>
        <taxon>Eukaryota</taxon>
        <taxon>Metazoa</taxon>
        <taxon>Chordata</taxon>
        <taxon>Craniata</taxon>
        <taxon>Vertebrata</taxon>
        <taxon>Euteleostomi</taxon>
        <taxon>Mammalia</taxon>
        <taxon>Eutheria</taxon>
        <taxon>Laurasiatheria</taxon>
        <taxon>Artiodactyla</taxon>
        <taxon>Whippomorpha</taxon>
        <taxon>Cetacea</taxon>
        <taxon>Odontoceti</taxon>
        <taxon>Monodontidae</taxon>
        <taxon>Monodon</taxon>
    </lineage>
</organism>
<evidence type="ECO:0000259" key="7">
    <source>
        <dbReference type="PROSITE" id="PS50209"/>
    </source>
</evidence>
<dbReference type="PANTHER" id="PTHR47901:SF6">
    <property type="entry name" value="CASPASE-12"/>
    <property type="match status" value="1"/>
</dbReference>
<protein>
    <submittedName>
        <fullName evidence="8">Caspase 12/pseudo</fullName>
    </submittedName>
</protein>
<dbReference type="CDD" id="cd08325">
    <property type="entry name" value="CARD_CASP1-like"/>
    <property type="match status" value="1"/>
</dbReference>
<dbReference type="FunFam" id="3.40.50.1460:FF:000007">
    <property type="entry name" value="Caspase-1"/>
    <property type="match status" value="1"/>
</dbReference>
<dbReference type="InterPro" id="IPR016129">
    <property type="entry name" value="Caspase_his_AS"/>
</dbReference>
<dbReference type="PRINTS" id="PR00376">
    <property type="entry name" value="IL1BCENZYME"/>
</dbReference>
<dbReference type="PROSITE" id="PS50209">
    <property type="entry name" value="CARD"/>
    <property type="match status" value="1"/>
</dbReference>
<dbReference type="GO" id="GO:0097169">
    <property type="term" value="C:AIM2 inflammasome complex"/>
    <property type="evidence" value="ECO:0007669"/>
    <property type="project" value="TreeGrafter"/>
</dbReference>
<keyword evidence="9" id="KW-1185">Reference proteome</keyword>
<dbReference type="PIRSF" id="PIRSF038001">
    <property type="entry name" value="Caspase_ICE"/>
    <property type="match status" value="1"/>
</dbReference>
<dbReference type="PROSITE" id="PS50208">
    <property type="entry name" value="CASPASE_P20"/>
    <property type="match status" value="1"/>
</dbReference>
<feature type="active site" evidence="3">
    <location>
        <position position="159"/>
    </location>
</feature>
<feature type="domain" description="CARD" evidence="7">
    <location>
        <begin position="1"/>
        <end position="68"/>
    </location>
</feature>
<dbReference type="Pfam" id="PF00656">
    <property type="entry name" value="Peptidase_C14"/>
    <property type="match status" value="1"/>
</dbReference>
<dbReference type="Gene3D" id="3.40.50.1460">
    <property type="match status" value="1"/>
</dbReference>
<dbReference type="GO" id="GO:0004197">
    <property type="term" value="F:cysteine-type endopeptidase activity"/>
    <property type="evidence" value="ECO:0007669"/>
    <property type="project" value="InterPro"/>
</dbReference>
<dbReference type="Proteomes" id="UP000694561">
    <property type="component" value="Unplaced"/>
</dbReference>
<dbReference type="GO" id="GO:0072557">
    <property type="term" value="C:IPAF inflammasome complex"/>
    <property type="evidence" value="ECO:0007669"/>
    <property type="project" value="TreeGrafter"/>
</dbReference>
<dbReference type="SUPFAM" id="SSF47986">
    <property type="entry name" value="DEATH domain"/>
    <property type="match status" value="1"/>
</dbReference>
<dbReference type="AlphaFoldDB" id="A0A8C6BZE4"/>
<name>A0A8C6BZE4_MONMO</name>
<feature type="active site" evidence="3">
    <location>
        <position position="202"/>
    </location>
</feature>
<dbReference type="GO" id="GO:0072559">
    <property type="term" value="C:NLRP3 inflammasome complex"/>
    <property type="evidence" value="ECO:0007669"/>
    <property type="project" value="TreeGrafter"/>
</dbReference>
<evidence type="ECO:0000259" key="6">
    <source>
        <dbReference type="PROSITE" id="PS50208"/>
    </source>
</evidence>